<dbReference type="EMBL" id="CP097321">
    <property type="protein sequence ID" value="UQX13481.1"/>
    <property type="molecule type" value="Genomic_DNA"/>
</dbReference>
<reference evidence="2" key="1">
    <citation type="submission" date="2022-05" db="EMBL/GenBank/DDBJ databases">
        <title>A methanotrophic Mycobacterium dominates a cave microbial ecosystem.</title>
        <authorList>
            <person name="Van Spanning R.J.M."/>
            <person name="Guan Q."/>
            <person name="Melkonian C."/>
            <person name="Gallant J."/>
            <person name="Polerecky L."/>
            <person name="Flot J.-F."/>
            <person name="Brandt B.W."/>
            <person name="Braster M."/>
            <person name="Iturbe Espinoza P."/>
            <person name="Aerts J."/>
            <person name="Meima-Franke M."/>
            <person name="Piersma S.R."/>
            <person name="Bunduc C."/>
            <person name="Ummels R."/>
            <person name="Pain A."/>
            <person name="Fleming E.J."/>
            <person name="van der Wel N."/>
            <person name="Gherman V.D."/>
            <person name="Sarbu S.M."/>
            <person name="Bodelier P.L.E."/>
            <person name="Bitter W."/>
        </authorList>
    </citation>
    <scope>NUCLEOTIDE SEQUENCE</scope>
    <source>
        <strain evidence="2">Sulfur Cave</strain>
        <plasmid evidence="2">unnamed</plasmid>
    </source>
</reference>
<geneLocation type="plasmid" evidence="2 3">
    <name>unnamed</name>
</geneLocation>
<keyword evidence="2" id="KW-0614">Plasmid</keyword>
<dbReference type="Proteomes" id="UP001056610">
    <property type="component" value="Plasmid unnamed"/>
</dbReference>
<keyword evidence="1" id="KW-0732">Signal</keyword>
<dbReference type="RefSeq" id="WP_219070616.1">
    <property type="nucleotide sequence ID" value="NZ_CAJUXY010000100.1"/>
</dbReference>
<evidence type="ECO:0008006" key="4">
    <source>
        <dbReference type="Google" id="ProtNLM"/>
    </source>
</evidence>
<sequence>MMYQRTRLLQRGLVAVALALGALAASIPVAHADDPPGDPVQCKDSQGTFANSHICRYSDGSVWSCVNSFLPVVGPPCSRVNVALRPDFWTTP</sequence>
<feature type="signal peptide" evidence="1">
    <location>
        <begin position="1"/>
        <end position="32"/>
    </location>
</feature>
<protein>
    <recommendedName>
        <fullName evidence="4">Secreted protein</fullName>
    </recommendedName>
</protein>
<keyword evidence="3" id="KW-1185">Reference proteome</keyword>
<accession>A0ABY4QS37</accession>
<evidence type="ECO:0000256" key="1">
    <source>
        <dbReference type="SAM" id="SignalP"/>
    </source>
</evidence>
<proteinExistence type="predicted"/>
<organism evidence="2 3">
    <name type="scientific">Candidatus Mycobacterium methanotrophicum</name>
    <dbReference type="NCBI Taxonomy" id="2943498"/>
    <lineage>
        <taxon>Bacteria</taxon>
        <taxon>Bacillati</taxon>
        <taxon>Actinomycetota</taxon>
        <taxon>Actinomycetes</taxon>
        <taxon>Mycobacteriales</taxon>
        <taxon>Mycobacteriaceae</taxon>
        <taxon>Mycobacterium</taxon>
    </lineage>
</organism>
<gene>
    <name evidence="2" type="ORF">M5I08_25095</name>
</gene>
<evidence type="ECO:0000313" key="2">
    <source>
        <dbReference type="EMBL" id="UQX13481.1"/>
    </source>
</evidence>
<feature type="chain" id="PRO_5046643218" description="Secreted protein" evidence="1">
    <location>
        <begin position="33"/>
        <end position="92"/>
    </location>
</feature>
<evidence type="ECO:0000313" key="3">
    <source>
        <dbReference type="Proteomes" id="UP001056610"/>
    </source>
</evidence>
<name>A0ABY4QS37_9MYCO</name>